<sequence length="342" mass="37235">MSDRERSEHDMMVRAAWLYYTAEQTQSMIATTLGVSRVKVARLIADAKANGIVTINIDHRLSTMCALEEKIRRRYGLRFCCITPAMATDDIGQGQADTDREALARRGVGMTAARILRNKLAQSQFDGSVIGLAWGRTISAMADAFQPINAPATQFVSLLGSLTRSASANPFDVVQKFAAKTGGEAKYLPVPFIADSVEDRDVFLQQRVVQEVIRTATRATACFISVGECDSGSFLSQYGYLSADDLERLQKRGAVGDTLGLFFDGEGQFIDSELCRRALAIDLSTLRESEIVLLSAGQAKLKATRAILRAGFITGLVIDGDSAMRLEAAADEETGHIFSTLR</sequence>
<dbReference type="InterPro" id="IPR007324">
    <property type="entry name" value="Sugar-bd_dom_put"/>
</dbReference>
<dbReference type="Gene3D" id="3.40.50.1360">
    <property type="match status" value="1"/>
</dbReference>
<dbReference type="GO" id="GO:0003677">
    <property type="term" value="F:DNA binding"/>
    <property type="evidence" value="ECO:0007669"/>
    <property type="project" value="UniProtKB-KW"/>
</dbReference>
<keyword evidence="3 6" id="KW-0238">DNA-binding</keyword>
<reference evidence="6" key="1">
    <citation type="journal article" date="2014" name="Int. J. Syst. Evol. Microbiol.">
        <title>Complete genome sequence of Corynebacterium casei LMG S-19264T (=DSM 44701T), isolated from a smear-ripened cheese.</title>
        <authorList>
            <consortium name="US DOE Joint Genome Institute (JGI-PGF)"/>
            <person name="Walter F."/>
            <person name="Albersmeier A."/>
            <person name="Kalinowski J."/>
            <person name="Ruckert C."/>
        </authorList>
    </citation>
    <scope>NUCLEOTIDE SEQUENCE</scope>
    <source>
        <strain evidence="6">CGMCC 1.10859</strain>
    </source>
</reference>
<dbReference type="InterPro" id="IPR051054">
    <property type="entry name" value="SorC_transcr_regulators"/>
</dbReference>
<dbReference type="PANTHER" id="PTHR34294:SF1">
    <property type="entry name" value="TRANSCRIPTIONAL REGULATOR LSRR"/>
    <property type="match status" value="1"/>
</dbReference>
<reference evidence="6" key="3">
    <citation type="submission" date="2023-06" db="EMBL/GenBank/DDBJ databases">
        <authorList>
            <person name="Sun Q."/>
            <person name="Zhou Y."/>
        </authorList>
    </citation>
    <scope>NUCLEOTIDE SEQUENCE</scope>
    <source>
        <strain evidence="6">CGMCC 1.10859</strain>
    </source>
</reference>
<keyword evidence="8" id="KW-1185">Reference proteome</keyword>
<evidence type="ECO:0000256" key="2">
    <source>
        <dbReference type="ARBA" id="ARBA00023015"/>
    </source>
</evidence>
<organism evidence="6 9">
    <name type="scientific">Allgaiera indica</name>
    <dbReference type="NCBI Taxonomy" id="765699"/>
    <lineage>
        <taxon>Bacteria</taxon>
        <taxon>Pseudomonadati</taxon>
        <taxon>Pseudomonadota</taxon>
        <taxon>Alphaproteobacteria</taxon>
        <taxon>Rhodobacterales</taxon>
        <taxon>Paracoccaceae</taxon>
        <taxon>Allgaiera</taxon>
    </lineage>
</organism>
<dbReference type="GO" id="GO:0030246">
    <property type="term" value="F:carbohydrate binding"/>
    <property type="evidence" value="ECO:0007669"/>
    <property type="project" value="InterPro"/>
</dbReference>
<protein>
    <submittedName>
        <fullName evidence="6 7">DNA-binding transcriptional regulator</fullName>
    </submittedName>
</protein>
<evidence type="ECO:0000256" key="4">
    <source>
        <dbReference type="ARBA" id="ARBA00023163"/>
    </source>
</evidence>
<evidence type="ECO:0000313" key="9">
    <source>
        <dbReference type="Proteomes" id="UP000634647"/>
    </source>
</evidence>
<evidence type="ECO:0000259" key="5">
    <source>
        <dbReference type="Pfam" id="PF04198"/>
    </source>
</evidence>
<dbReference type="SUPFAM" id="SSF100950">
    <property type="entry name" value="NagB/RpiA/CoA transferase-like"/>
    <property type="match status" value="1"/>
</dbReference>
<evidence type="ECO:0000313" key="7">
    <source>
        <dbReference type="EMBL" id="SDX05853.1"/>
    </source>
</evidence>
<keyword evidence="2" id="KW-0805">Transcription regulation</keyword>
<dbReference type="InterPro" id="IPR036388">
    <property type="entry name" value="WH-like_DNA-bd_sf"/>
</dbReference>
<evidence type="ECO:0000256" key="1">
    <source>
        <dbReference type="ARBA" id="ARBA00010466"/>
    </source>
</evidence>
<dbReference type="EMBL" id="FNOB01000009">
    <property type="protein sequence ID" value="SDX05853.1"/>
    <property type="molecule type" value="Genomic_DNA"/>
</dbReference>
<accession>A0AAN4URE6</accession>
<name>A0AAN4URE6_9RHOB</name>
<keyword evidence="4" id="KW-0804">Transcription</keyword>
<dbReference type="Pfam" id="PF04198">
    <property type="entry name" value="Sugar-bind"/>
    <property type="match status" value="1"/>
</dbReference>
<dbReference type="InterPro" id="IPR037171">
    <property type="entry name" value="NagB/RpiA_transferase-like"/>
</dbReference>
<dbReference type="PANTHER" id="PTHR34294">
    <property type="entry name" value="TRANSCRIPTIONAL REGULATOR-RELATED"/>
    <property type="match status" value="1"/>
</dbReference>
<dbReference type="Proteomes" id="UP000634647">
    <property type="component" value="Unassembled WGS sequence"/>
</dbReference>
<evidence type="ECO:0000313" key="6">
    <source>
        <dbReference type="EMBL" id="GHE02156.1"/>
    </source>
</evidence>
<gene>
    <name evidence="6" type="ORF">GCM10008024_20640</name>
    <name evidence="7" type="ORF">SAMN05444006_109119</name>
</gene>
<evidence type="ECO:0000313" key="8">
    <source>
        <dbReference type="Proteomes" id="UP000199541"/>
    </source>
</evidence>
<feature type="domain" description="Sugar-binding" evidence="5">
    <location>
        <begin position="60"/>
        <end position="325"/>
    </location>
</feature>
<comment type="similarity">
    <text evidence="1">Belongs to the SorC transcriptional regulatory family.</text>
</comment>
<reference evidence="7 8" key="2">
    <citation type="submission" date="2016-10" db="EMBL/GenBank/DDBJ databases">
        <authorList>
            <person name="Varghese N."/>
            <person name="Submissions S."/>
        </authorList>
    </citation>
    <scope>NUCLEOTIDE SEQUENCE [LARGE SCALE GENOMIC DNA]</scope>
    <source>
        <strain evidence="7 8">DSM 24802</strain>
    </source>
</reference>
<dbReference type="AlphaFoldDB" id="A0AAN4URE6"/>
<dbReference type="Gene3D" id="1.10.10.10">
    <property type="entry name" value="Winged helix-like DNA-binding domain superfamily/Winged helix DNA-binding domain"/>
    <property type="match status" value="1"/>
</dbReference>
<evidence type="ECO:0000256" key="3">
    <source>
        <dbReference type="ARBA" id="ARBA00023125"/>
    </source>
</evidence>
<dbReference type="Proteomes" id="UP000199541">
    <property type="component" value="Unassembled WGS sequence"/>
</dbReference>
<proteinExistence type="inferred from homology"/>
<comment type="caution">
    <text evidence="6">The sequence shown here is derived from an EMBL/GenBank/DDBJ whole genome shotgun (WGS) entry which is preliminary data.</text>
</comment>
<dbReference type="EMBL" id="BNAB01000008">
    <property type="protein sequence ID" value="GHE02156.1"/>
    <property type="molecule type" value="Genomic_DNA"/>
</dbReference>